<name>A0A8T8W9I7_9EURY</name>
<organism evidence="3 4">
    <name type="scientific">Halobaculum magnesiiphilum</name>
    <dbReference type="NCBI Taxonomy" id="1017351"/>
    <lineage>
        <taxon>Archaea</taxon>
        <taxon>Methanobacteriati</taxon>
        <taxon>Methanobacteriota</taxon>
        <taxon>Stenosarchaea group</taxon>
        <taxon>Halobacteria</taxon>
        <taxon>Halobacteriales</taxon>
        <taxon>Haloferacaceae</taxon>
        <taxon>Halobaculum</taxon>
    </lineage>
</organism>
<keyword evidence="1 2" id="KW-0378">Hydrolase</keyword>
<dbReference type="RefSeq" id="WP_222606312.1">
    <property type="nucleotide sequence ID" value="NZ_CP081958.1"/>
</dbReference>
<keyword evidence="4" id="KW-1185">Reference proteome</keyword>
<comment type="catalytic activity">
    <reaction evidence="2">
        <text>a 3'-end 2',3'-cyclophospho-ribonucleotide-RNA + H2O = a 3'-end 2'-phospho-ribonucleotide-RNA + H(+)</text>
        <dbReference type="Rhea" id="RHEA:11828"/>
        <dbReference type="Rhea" id="RHEA-COMP:10464"/>
        <dbReference type="Rhea" id="RHEA-COMP:17353"/>
        <dbReference type="ChEBI" id="CHEBI:15377"/>
        <dbReference type="ChEBI" id="CHEBI:15378"/>
        <dbReference type="ChEBI" id="CHEBI:83064"/>
        <dbReference type="ChEBI" id="CHEBI:173113"/>
        <dbReference type="EC" id="3.1.4.58"/>
    </reaction>
</comment>
<dbReference type="Gene3D" id="3.90.1140.10">
    <property type="entry name" value="Cyclic phosphodiesterase"/>
    <property type="match status" value="1"/>
</dbReference>
<feature type="active site" description="Proton donor" evidence="2">
    <location>
        <position position="40"/>
    </location>
</feature>
<dbReference type="GO" id="GO:0004113">
    <property type="term" value="F:2',3'-cyclic-nucleotide 3'-phosphodiesterase activity"/>
    <property type="evidence" value="ECO:0007669"/>
    <property type="project" value="InterPro"/>
</dbReference>
<dbReference type="GeneID" id="67178307"/>
<comment type="function">
    <text evidence="2">Hydrolyzes RNA 2',3'-cyclic phosphodiester to an RNA 2'-phosphomonoester.</text>
</comment>
<dbReference type="EMBL" id="CP081958">
    <property type="protein sequence ID" value="QZP36491.1"/>
    <property type="molecule type" value="Genomic_DNA"/>
</dbReference>
<dbReference type="Proteomes" id="UP000826254">
    <property type="component" value="Chromosome"/>
</dbReference>
<evidence type="ECO:0000256" key="1">
    <source>
        <dbReference type="ARBA" id="ARBA00022801"/>
    </source>
</evidence>
<sequence length="186" mass="20774">MPRLFVSVDLPDRLADEFAAVQDPLRDIESLRFTDPEQAHCTVKFLGDTDESRVGDVVEALESAVDSAAVDPFEVEVGSLGVFPSREYISVIWVGVREGHGADELTRLAEAVERETVDRGFDEADHEFTPHFTLARMDDARGKREVLDYLDGDPTVGRFEVDEIRLTESTLTEEGPEYETRALVSL</sequence>
<dbReference type="KEGG" id="hmp:K6T50_09155"/>
<dbReference type="SUPFAM" id="SSF55144">
    <property type="entry name" value="LigT-like"/>
    <property type="match status" value="1"/>
</dbReference>
<proteinExistence type="inferred from homology"/>
<feature type="short sequence motif" description="HXTX 1" evidence="2">
    <location>
        <begin position="40"/>
        <end position="43"/>
    </location>
</feature>
<dbReference type="InterPro" id="IPR004175">
    <property type="entry name" value="RNA_CPDase"/>
</dbReference>
<dbReference type="InterPro" id="IPR009097">
    <property type="entry name" value="Cyclic_Pdiesterase"/>
</dbReference>
<accession>A0A8T8W9I7</accession>
<comment type="similarity">
    <text evidence="2">Belongs to the 2H phosphoesterase superfamily. ThpR family.</text>
</comment>
<dbReference type="GO" id="GO:0008664">
    <property type="term" value="F:RNA 2',3'-cyclic 3'-phosphodiesterase activity"/>
    <property type="evidence" value="ECO:0007669"/>
    <property type="project" value="UniProtKB-EC"/>
</dbReference>
<feature type="short sequence motif" description="HXTX 2" evidence="2">
    <location>
        <begin position="131"/>
        <end position="134"/>
    </location>
</feature>
<dbReference type="AlphaFoldDB" id="A0A8T8W9I7"/>
<dbReference type="PANTHER" id="PTHR35561:SF1">
    <property type="entry name" value="RNA 2',3'-CYCLIC PHOSPHODIESTERASE"/>
    <property type="match status" value="1"/>
</dbReference>
<evidence type="ECO:0000256" key="2">
    <source>
        <dbReference type="HAMAP-Rule" id="MF_01940"/>
    </source>
</evidence>
<dbReference type="NCBIfam" id="TIGR02258">
    <property type="entry name" value="2_5_ligase"/>
    <property type="match status" value="1"/>
</dbReference>
<dbReference type="HAMAP" id="MF_01940">
    <property type="entry name" value="RNA_CPDase"/>
    <property type="match status" value="1"/>
</dbReference>
<evidence type="ECO:0000313" key="3">
    <source>
        <dbReference type="EMBL" id="QZP36491.1"/>
    </source>
</evidence>
<reference evidence="3 4" key="1">
    <citation type="journal article" date="2021" name="Int. J. Syst. Evol. Microbiol.">
        <title>Halobaculum halophilum sp. nov. and Halobaculum salinum sp. nov., isolated from salt lake and saline soil.</title>
        <authorList>
            <person name="Cui H.L."/>
            <person name="Shi X.W."/>
            <person name="Yin X.M."/>
            <person name="Yang X.Y."/>
            <person name="Hou J."/>
            <person name="Zhu L."/>
        </authorList>
    </citation>
    <scope>NUCLEOTIDE SEQUENCE [LARGE SCALE GENOMIC DNA]</scope>
    <source>
        <strain evidence="3 4">NBRC 109044</strain>
    </source>
</reference>
<dbReference type="EC" id="3.1.4.58" evidence="2"/>
<dbReference type="Pfam" id="PF13563">
    <property type="entry name" value="2_5_RNA_ligase2"/>
    <property type="match status" value="1"/>
</dbReference>
<gene>
    <name evidence="3" type="primary">thpR</name>
    <name evidence="3" type="ORF">K6T50_09155</name>
</gene>
<feature type="active site" description="Proton acceptor" evidence="2">
    <location>
        <position position="131"/>
    </location>
</feature>
<dbReference type="PANTHER" id="PTHR35561">
    <property type="entry name" value="RNA 2',3'-CYCLIC PHOSPHODIESTERASE"/>
    <property type="match status" value="1"/>
</dbReference>
<protein>
    <recommendedName>
        <fullName evidence="2">RNA 2',3'-cyclic phosphodiesterase</fullName>
        <shortName evidence="2">RNA 2',3'-CPDase</shortName>
        <ecNumber evidence="2">3.1.4.58</ecNumber>
    </recommendedName>
</protein>
<evidence type="ECO:0000313" key="4">
    <source>
        <dbReference type="Proteomes" id="UP000826254"/>
    </source>
</evidence>